<reference evidence="2" key="1">
    <citation type="submission" date="2003-07" db="EMBL/GenBank/DDBJ databases">
        <title>NEDO human cDNA sequencing project.</title>
        <authorList>
            <person name="Tanigami A."/>
            <person name="Fujiwara T."/>
            <person name="Shibahara T."/>
            <person name="Goto Y."/>
            <person name="Hirao M."/>
            <person name="Shimizu F."/>
            <person name="Wakebe H."/>
            <person name="Ono T."/>
            <person name="Hishigaki H."/>
            <person name="Watanabe T."/>
            <person name="Ozaki K."/>
            <person name="Sugiyama T."/>
            <person name="Irie R."/>
            <person name="Otsuki T."/>
            <person name="Sato H."/>
            <person name="Ota T."/>
            <person name="Wakamatsu A."/>
            <person name="Ishii S."/>
            <person name="Yamamoto J."/>
            <person name="Isono Y."/>
            <person name="Kawai-Hio Y."/>
            <person name="Saito K."/>
            <person name="Nishikawa T."/>
            <person name="Kimura K."/>
            <person name="Yamashita H."/>
            <person name="Matsuo K."/>
            <person name="Nakamura Y."/>
            <person name="Sekine M."/>
            <person name="Kikuchi H."/>
            <person name="Kanda K."/>
            <person name="Wagatsuma M."/>
            <person name="Murakawa K."/>
            <person name="Kanehori K."/>
            <person name="Takahashi-Fujii A."/>
            <person name="Oshima A."/>
            <person name="Sugiyama A."/>
            <person name="Kawakami B."/>
            <person name="Suzuki Y."/>
            <person name="Sugano S."/>
            <person name="Nagahari K."/>
            <person name="Masuho Y."/>
            <person name="Nagai K."/>
            <person name="Isogai T."/>
        </authorList>
    </citation>
    <scope>NUCLEOTIDE SEQUENCE</scope>
    <source>
        <tissue evidence="2">Brain</tissue>
    </source>
</reference>
<evidence type="ECO:0000256" key="1">
    <source>
        <dbReference type="SAM" id="MobiDB-lite"/>
    </source>
</evidence>
<name>B3KWB7_HUMAN</name>
<proteinExistence type="evidence at transcript level"/>
<dbReference type="AlphaFoldDB" id="B3KWB7"/>
<dbReference type="EMBL" id="AK124723">
    <property type="protein sequence ID" value="BAG54079.1"/>
    <property type="molecule type" value="mRNA"/>
</dbReference>
<sequence length="131" mass="13959">MASQPEATAGHHLGPASPPTRGRQSPPSLVGDGNRACCCHLAANSGNESRHAHYPATLPILTLYVKQNSRFRSELSEGVVPVLLVGKLRLREAEDLPKITPPGPRIQAQACPGSLWPPGCEEAARDQVPPF</sequence>
<organism evidence="2">
    <name type="scientific">Homo sapiens</name>
    <name type="common">Human</name>
    <dbReference type="NCBI Taxonomy" id="9606"/>
    <lineage>
        <taxon>Eukaryota</taxon>
        <taxon>Metazoa</taxon>
        <taxon>Chordata</taxon>
        <taxon>Craniata</taxon>
        <taxon>Vertebrata</taxon>
        <taxon>Euteleostomi</taxon>
        <taxon>Mammalia</taxon>
        <taxon>Eutheria</taxon>
        <taxon>Euarchontoglires</taxon>
        <taxon>Primates</taxon>
        <taxon>Haplorrhini</taxon>
        <taxon>Catarrhini</taxon>
        <taxon>Hominidae</taxon>
        <taxon>Homo</taxon>
    </lineage>
</organism>
<accession>B3KWB7</accession>
<protein>
    <submittedName>
        <fullName evidence="2">cDNA FLJ42733 fis, clone BRAWH2013871</fullName>
    </submittedName>
</protein>
<evidence type="ECO:0000313" key="2">
    <source>
        <dbReference type="EMBL" id="BAG54079.1"/>
    </source>
</evidence>
<feature type="region of interest" description="Disordered" evidence="1">
    <location>
        <begin position="1"/>
        <end position="31"/>
    </location>
</feature>